<proteinExistence type="predicted"/>
<dbReference type="Proteomes" id="UP001595859">
    <property type="component" value="Unassembled WGS sequence"/>
</dbReference>
<dbReference type="EMBL" id="JBHSIS010000009">
    <property type="protein sequence ID" value="MFC4856074.1"/>
    <property type="molecule type" value="Genomic_DNA"/>
</dbReference>
<organism evidence="2 3">
    <name type="scientific">Actinophytocola glycyrrhizae</name>
    <dbReference type="NCBI Taxonomy" id="2044873"/>
    <lineage>
        <taxon>Bacteria</taxon>
        <taxon>Bacillati</taxon>
        <taxon>Actinomycetota</taxon>
        <taxon>Actinomycetes</taxon>
        <taxon>Pseudonocardiales</taxon>
        <taxon>Pseudonocardiaceae</taxon>
    </lineage>
</organism>
<sequence>MPHFVGIHALQFLPLLAMGLAAAVRRWPRLRPAPVRTRLVTAAALGYGGPFLVTTWQAFRGQPLTAPDSWTLGALGIVVAATAATVATAQSAPARPPTADPVKVNA</sequence>
<dbReference type="RefSeq" id="WP_378058036.1">
    <property type="nucleotide sequence ID" value="NZ_JBHSIS010000009.1"/>
</dbReference>
<accession>A0ABV9S8H5</accession>
<feature type="transmembrane region" description="Helical" evidence="1">
    <location>
        <begin position="39"/>
        <end position="58"/>
    </location>
</feature>
<comment type="caution">
    <text evidence="2">The sequence shown here is derived from an EMBL/GenBank/DDBJ whole genome shotgun (WGS) entry which is preliminary data.</text>
</comment>
<gene>
    <name evidence="2" type="ORF">ACFPCV_21430</name>
</gene>
<keyword evidence="1" id="KW-0472">Membrane</keyword>
<protein>
    <submittedName>
        <fullName evidence="2">Uncharacterized protein</fullName>
    </submittedName>
</protein>
<keyword evidence="3" id="KW-1185">Reference proteome</keyword>
<keyword evidence="1" id="KW-1133">Transmembrane helix</keyword>
<name>A0ABV9S8H5_9PSEU</name>
<feature type="transmembrane region" description="Helical" evidence="1">
    <location>
        <begin position="70"/>
        <end position="89"/>
    </location>
</feature>
<feature type="transmembrane region" description="Helical" evidence="1">
    <location>
        <begin position="6"/>
        <end position="27"/>
    </location>
</feature>
<keyword evidence="1" id="KW-0812">Transmembrane</keyword>
<reference evidence="3" key="1">
    <citation type="journal article" date="2019" name="Int. J. Syst. Evol. Microbiol.">
        <title>The Global Catalogue of Microorganisms (GCM) 10K type strain sequencing project: providing services to taxonomists for standard genome sequencing and annotation.</title>
        <authorList>
            <consortium name="The Broad Institute Genomics Platform"/>
            <consortium name="The Broad Institute Genome Sequencing Center for Infectious Disease"/>
            <person name="Wu L."/>
            <person name="Ma J."/>
        </authorList>
    </citation>
    <scope>NUCLEOTIDE SEQUENCE [LARGE SCALE GENOMIC DNA]</scope>
    <source>
        <strain evidence="3">ZS-22-S1</strain>
    </source>
</reference>
<evidence type="ECO:0000313" key="3">
    <source>
        <dbReference type="Proteomes" id="UP001595859"/>
    </source>
</evidence>
<evidence type="ECO:0000313" key="2">
    <source>
        <dbReference type="EMBL" id="MFC4856074.1"/>
    </source>
</evidence>
<evidence type="ECO:0000256" key="1">
    <source>
        <dbReference type="SAM" id="Phobius"/>
    </source>
</evidence>